<evidence type="ECO:0000256" key="1">
    <source>
        <dbReference type="SAM" id="MobiDB-lite"/>
    </source>
</evidence>
<reference evidence="2 3" key="1">
    <citation type="journal article" date="2019" name="Environ. Microbiol.">
        <title>Genomics insights into ecotype formation of ammonia-oxidizing archaea in the deep ocean.</title>
        <authorList>
            <person name="Wang Y."/>
            <person name="Huang J.M."/>
            <person name="Cui G.J."/>
            <person name="Nunoura T."/>
            <person name="Takaki Y."/>
            <person name="Li W.L."/>
            <person name="Li J."/>
            <person name="Gao Z.M."/>
            <person name="Takai K."/>
            <person name="Zhang A.Q."/>
            <person name="Stepanauskas R."/>
        </authorList>
    </citation>
    <scope>NUCLEOTIDE SEQUENCE [LARGE SCALE GENOMIC DNA]</scope>
    <source>
        <strain evidence="2 3">L15b</strain>
    </source>
</reference>
<gene>
    <name evidence="2" type="ORF">HX837_04430</name>
</gene>
<proteinExistence type="predicted"/>
<name>A0A7K4MQ28_9ARCH</name>
<organism evidence="2 3">
    <name type="scientific">Marine Group I thaumarchaeote</name>
    <dbReference type="NCBI Taxonomy" id="2511932"/>
    <lineage>
        <taxon>Archaea</taxon>
        <taxon>Nitrososphaerota</taxon>
        <taxon>Marine Group I</taxon>
    </lineage>
</organism>
<evidence type="ECO:0000313" key="3">
    <source>
        <dbReference type="Proteomes" id="UP000523105"/>
    </source>
</evidence>
<dbReference type="Proteomes" id="UP000523105">
    <property type="component" value="Unassembled WGS sequence"/>
</dbReference>
<dbReference type="EMBL" id="JACASV010000025">
    <property type="protein sequence ID" value="NWJ43439.1"/>
    <property type="molecule type" value="Genomic_DNA"/>
</dbReference>
<protein>
    <submittedName>
        <fullName evidence="2">Uncharacterized protein</fullName>
    </submittedName>
</protein>
<feature type="compositionally biased region" description="Basic and acidic residues" evidence="1">
    <location>
        <begin position="25"/>
        <end position="35"/>
    </location>
</feature>
<dbReference type="AlphaFoldDB" id="A0A7K4MQ28"/>
<evidence type="ECO:0000313" key="2">
    <source>
        <dbReference type="EMBL" id="NWJ43439.1"/>
    </source>
</evidence>
<feature type="region of interest" description="Disordered" evidence="1">
    <location>
        <begin position="1"/>
        <end position="43"/>
    </location>
</feature>
<comment type="caution">
    <text evidence="2">The sequence shown here is derived from an EMBL/GenBank/DDBJ whole genome shotgun (WGS) entry which is preliminary data.</text>
</comment>
<sequence length="107" mass="12904">MMETYAERLQKRKEQKMSNYDLDEIERQRERERMSRGIRPVELGKDETPYTAVDIELSDDDFRRVALQAHARDITFNKMIEIILKDGLKAEYRFEHDNKPQLLNEDK</sequence>
<accession>A0A7K4MQ28</accession>